<feature type="domain" description="GGDEF" evidence="4">
    <location>
        <begin position="596"/>
        <end position="728"/>
    </location>
</feature>
<name>A0A6S7BQZ7_9BURK</name>
<feature type="transmembrane region" description="Helical" evidence="1">
    <location>
        <begin position="328"/>
        <end position="345"/>
    </location>
</feature>
<dbReference type="InterPro" id="IPR011623">
    <property type="entry name" value="7TMR_DISM_rcpt_extracell_dom1"/>
</dbReference>
<dbReference type="AlphaFoldDB" id="A0A6S7BQZ7"/>
<organism evidence="5 6">
    <name type="scientific">Paraburkholderia ultramafica</name>
    <dbReference type="NCBI Taxonomy" id="1544867"/>
    <lineage>
        <taxon>Bacteria</taxon>
        <taxon>Pseudomonadati</taxon>
        <taxon>Pseudomonadota</taxon>
        <taxon>Betaproteobacteria</taxon>
        <taxon>Burkholderiales</taxon>
        <taxon>Burkholderiaceae</taxon>
        <taxon>Paraburkholderia</taxon>
    </lineage>
</organism>
<dbReference type="SUPFAM" id="SSF141868">
    <property type="entry name" value="EAL domain-like"/>
    <property type="match status" value="1"/>
</dbReference>
<dbReference type="Pfam" id="PF00563">
    <property type="entry name" value="EAL"/>
    <property type="match status" value="1"/>
</dbReference>
<dbReference type="EMBL" id="CADIKK010000060">
    <property type="protein sequence ID" value="CAB3808576.1"/>
    <property type="molecule type" value="Genomic_DNA"/>
</dbReference>
<dbReference type="PROSITE" id="PS50883">
    <property type="entry name" value="EAL"/>
    <property type="match status" value="1"/>
</dbReference>
<feature type="transmembrane region" description="Helical" evidence="1">
    <location>
        <begin position="207"/>
        <end position="227"/>
    </location>
</feature>
<gene>
    <name evidence="5" type="ORF">LMG28614_06836</name>
</gene>
<evidence type="ECO:0000313" key="5">
    <source>
        <dbReference type="EMBL" id="CAB3808576.1"/>
    </source>
</evidence>
<dbReference type="Gene3D" id="3.20.20.450">
    <property type="entry name" value="EAL domain"/>
    <property type="match status" value="1"/>
</dbReference>
<feature type="domain" description="PAS" evidence="2">
    <location>
        <begin position="419"/>
        <end position="458"/>
    </location>
</feature>
<evidence type="ECO:0000256" key="1">
    <source>
        <dbReference type="SAM" id="Phobius"/>
    </source>
</evidence>
<reference evidence="5 6" key="1">
    <citation type="submission" date="2020-04" db="EMBL/GenBank/DDBJ databases">
        <authorList>
            <person name="De Canck E."/>
        </authorList>
    </citation>
    <scope>NUCLEOTIDE SEQUENCE [LARGE SCALE GENOMIC DNA]</scope>
    <source>
        <strain evidence="5 6">LMG 28614</strain>
    </source>
</reference>
<dbReference type="PROSITE" id="PS50112">
    <property type="entry name" value="PAS"/>
    <property type="match status" value="1"/>
</dbReference>
<keyword evidence="1" id="KW-0812">Transmembrane</keyword>
<protein>
    <recommendedName>
        <fullName evidence="7">Diguanylate cyclase</fullName>
    </recommendedName>
</protein>
<dbReference type="Pfam" id="PF00990">
    <property type="entry name" value="GGDEF"/>
    <property type="match status" value="1"/>
</dbReference>
<dbReference type="SMART" id="SM00052">
    <property type="entry name" value="EAL"/>
    <property type="match status" value="1"/>
</dbReference>
<feature type="transmembrane region" description="Helical" evidence="1">
    <location>
        <begin position="273"/>
        <end position="290"/>
    </location>
</feature>
<dbReference type="Gene3D" id="3.30.70.270">
    <property type="match status" value="1"/>
</dbReference>
<evidence type="ECO:0008006" key="7">
    <source>
        <dbReference type="Google" id="ProtNLM"/>
    </source>
</evidence>
<keyword evidence="6" id="KW-1185">Reference proteome</keyword>
<dbReference type="SUPFAM" id="SSF55073">
    <property type="entry name" value="Nucleotide cyclase"/>
    <property type="match status" value="1"/>
</dbReference>
<dbReference type="InterPro" id="IPR000160">
    <property type="entry name" value="GGDEF_dom"/>
</dbReference>
<dbReference type="InterPro" id="IPR035965">
    <property type="entry name" value="PAS-like_dom_sf"/>
</dbReference>
<dbReference type="CDD" id="cd01948">
    <property type="entry name" value="EAL"/>
    <property type="match status" value="1"/>
</dbReference>
<dbReference type="Proteomes" id="UP000494365">
    <property type="component" value="Unassembled WGS sequence"/>
</dbReference>
<dbReference type="CDD" id="cd01949">
    <property type="entry name" value="GGDEF"/>
    <property type="match status" value="1"/>
</dbReference>
<dbReference type="InterPro" id="IPR029787">
    <property type="entry name" value="Nucleotide_cyclase"/>
</dbReference>
<feature type="domain" description="EAL" evidence="3">
    <location>
        <begin position="739"/>
        <end position="994"/>
    </location>
</feature>
<dbReference type="SUPFAM" id="SSF55785">
    <property type="entry name" value="PYP-like sensor domain (PAS domain)"/>
    <property type="match status" value="1"/>
</dbReference>
<dbReference type="Pfam" id="PF07695">
    <property type="entry name" value="7TMR-DISM_7TM"/>
    <property type="match status" value="1"/>
</dbReference>
<dbReference type="InterPro" id="IPR000014">
    <property type="entry name" value="PAS"/>
</dbReference>
<dbReference type="SMART" id="SM00267">
    <property type="entry name" value="GGDEF"/>
    <property type="match status" value="1"/>
</dbReference>
<feature type="transmembrane region" description="Helical" evidence="1">
    <location>
        <begin position="234"/>
        <end position="253"/>
    </location>
</feature>
<keyword evidence="1" id="KW-0472">Membrane</keyword>
<dbReference type="PROSITE" id="PS50887">
    <property type="entry name" value="GGDEF"/>
    <property type="match status" value="1"/>
</dbReference>
<dbReference type="PANTHER" id="PTHR44757:SF2">
    <property type="entry name" value="BIOFILM ARCHITECTURE MAINTENANCE PROTEIN MBAA"/>
    <property type="match status" value="1"/>
</dbReference>
<evidence type="ECO:0000259" key="2">
    <source>
        <dbReference type="PROSITE" id="PS50112"/>
    </source>
</evidence>
<feature type="transmembrane region" description="Helical" evidence="1">
    <location>
        <begin position="302"/>
        <end position="322"/>
    </location>
</feature>
<dbReference type="InterPro" id="IPR001633">
    <property type="entry name" value="EAL_dom"/>
</dbReference>
<accession>A0A6S7BQZ7</accession>
<feature type="transmembrane region" description="Helical" evidence="1">
    <location>
        <begin position="357"/>
        <end position="379"/>
    </location>
</feature>
<feature type="transmembrane region" description="Helical" evidence="1">
    <location>
        <begin position="21"/>
        <end position="45"/>
    </location>
</feature>
<proteinExistence type="predicted"/>
<evidence type="ECO:0000259" key="3">
    <source>
        <dbReference type="PROSITE" id="PS50883"/>
    </source>
</evidence>
<keyword evidence="1" id="KW-1133">Transmembrane helix</keyword>
<evidence type="ECO:0000259" key="4">
    <source>
        <dbReference type="PROSITE" id="PS50887"/>
    </source>
</evidence>
<sequence length="1023" mass="111088">MDWFERNPYRTGSRSSLAIEAFTFLFSYYAVPIAVGVLSLLVLLLPAPAPQGGDGVPLSMRVLGDQRDELDVARASAALRAQPVRERYDTHLSETPIWFAVATPPSEPSNGRTSGAPPLSTAILFPSRHIQQIECFDGSTLLPIGSVSRNLASSGDLTRIGSGIAVQPGRHDEVVCRAIFSGPAVLGAAQLSPDGLKQINDAFHRHAGLLEGGLATLAAFVLITAIINRDWVYVLFAAWLFGNLRLGAISMGWDEQWLGSSLPVQWISLIRKVTVPVYYILTYTLFVTLFRNDLTRVGYRHLLRTIQWLGPILLIASIVLPVPAYLPLMWGIVSVGIAVVIFMLGRILRLSPSRTALWYSAALAVALIASFSEVASAAFHTRFLIPTLNSVTAALVSSLMAALAIAEQIRAERAERLRAQAELRRAYDVTPVGLFTVGADGEFLQFNPALEAMLGMERGAKRLHWDDYFPAASWQPIYRQATDTGAIEIELSRDGGMRLASDAASTTQTASGRLATYGDIVATPGQGSTNVRHYLLKAAHDGTRLECSVQDVTERQQAIQTLSFLADHDPLTGALNRRGIDKYIAETMTAAGRPARSLVIAYLDLDRFKLINDLFGHHIGDEVLRQVCMRIEAGLGSADRVCRVGGDEFVILLLDTPIALAATASQAIIDAIGGEPYGIGHRAFHVRASLGLVEAPVGLRAQEAISAADSACREAKLEGNGRIVVYESDAPMFVERARQLSLLEQFSSDLPPGGLFLEMQPIMSMTTPYEALDFEVLLRMRGSDGAIVPPAKAISAAETNGTISALDKWVMETTLTWIDRNRSKLARTRFVSVNVSAASLNDERFVSQVGALFRRFRHVVPLLCIEITEGVALHDLNNTRRLIGGVQRLGAKVALDDFGAGHTSFPYLRDLPADALKIDGEFVRNINGFPANAAIVEAVIGLARNLGMQSIAEWVEDAPTLEILQTMRVDYVQGFAIARPQSPEVILAATSAADFITDPDILALIGPRTAPQSMDDDSMRSLH</sequence>
<dbReference type="RefSeq" id="WP_175153702.1">
    <property type="nucleotide sequence ID" value="NZ_CADIKK010000060.1"/>
</dbReference>
<dbReference type="Gene3D" id="3.30.450.20">
    <property type="entry name" value="PAS domain"/>
    <property type="match status" value="1"/>
</dbReference>
<dbReference type="NCBIfam" id="TIGR00254">
    <property type="entry name" value="GGDEF"/>
    <property type="match status" value="1"/>
</dbReference>
<dbReference type="InterPro" id="IPR052155">
    <property type="entry name" value="Biofilm_reg_signaling"/>
</dbReference>
<evidence type="ECO:0000313" key="6">
    <source>
        <dbReference type="Proteomes" id="UP000494365"/>
    </source>
</evidence>
<dbReference type="InterPro" id="IPR043128">
    <property type="entry name" value="Rev_trsase/Diguanyl_cyclase"/>
</dbReference>
<dbReference type="InterPro" id="IPR035919">
    <property type="entry name" value="EAL_sf"/>
</dbReference>
<dbReference type="PANTHER" id="PTHR44757">
    <property type="entry name" value="DIGUANYLATE CYCLASE DGCP"/>
    <property type="match status" value="1"/>
</dbReference>